<dbReference type="GO" id="GO:0007189">
    <property type="term" value="P:adenylate cyclase-activating G protein-coupled receptor signaling pathway"/>
    <property type="evidence" value="ECO:0007669"/>
    <property type="project" value="TreeGrafter"/>
</dbReference>
<evidence type="ECO:0000256" key="4">
    <source>
        <dbReference type="ARBA" id="ARBA00023040"/>
    </source>
</evidence>
<dbReference type="GO" id="GO:0005886">
    <property type="term" value="C:plasma membrane"/>
    <property type="evidence" value="ECO:0007669"/>
    <property type="project" value="TreeGrafter"/>
</dbReference>
<dbReference type="InterPro" id="IPR036322">
    <property type="entry name" value="WD40_repeat_dom_sf"/>
</dbReference>
<gene>
    <name evidence="11" type="ORF">SteCoe_12400</name>
</gene>
<keyword evidence="2 8" id="KW-0812">Transmembrane</keyword>
<keyword evidence="3 8" id="KW-1133">Transmembrane helix</keyword>
<comment type="caution">
    <text evidence="11">The sequence shown here is derived from an EMBL/GenBank/DDBJ whole genome shotgun (WGS) entry which is preliminary data.</text>
</comment>
<feature type="transmembrane region" description="Helical" evidence="8">
    <location>
        <begin position="150"/>
        <end position="173"/>
    </location>
</feature>
<keyword evidence="12" id="KW-1185">Reference proteome</keyword>
<comment type="subcellular location">
    <subcellularLocation>
        <location evidence="1">Membrane</location>
        <topology evidence="1">Multi-pass membrane protein</topology>
    </subcellularLocation>
</comment>
<feature type="transmembrane region" description="Helical" evidence="8">
    <location>
        <begin position="199"/>
        <end position="220"/>
    </location>
</feature>
<dbReference type="Gene3D" id="1.20.1070.10">
    <property type="entry name" value="Rhodopsin 7-helix transmembrane proteins"/>
    <property type="match status" value="1"/>
</dbReference>
<dbReference type="SMR" id="A0A1R2CAW6"/>
<dbReference type="Pfam" id="PF05462">
    <property type="entry name" value="Dicty_CAR"/>
    <property type="match status" value="1"/>
</dbReference>
<dbReference type="InterPro" id="IPR022340">
    <property type="entry name" value="GPCR_GCR1_put"/>
</dbReference>
<dbReference type="OrthoDB" id="312739at2759"/>
<organism evidence="11 12">
    <name type="scientific">Stentor coeruleus</name>
    <dbReference type="NCBI Taxonomy" id="5963"/>
    <lineage>
        <taxon>Eukaryota</taxon>
        <taxon>Sar</taxon>
        <taxon>Alveolata</taxon>
        <taxon>Ciliophora</taxon>
        <taxon>Postciliodesmatophora</taxon>
        <taxon>Heterotrichea</taxon>
        <taxon>Heterotrichida</taxon>
        <taxon>Stentoridae</taxon>
        <taxon>Stentor</taxon>
    </lineage>
</organism>
<evidence type="ECO:0000259" key="9">
    <source>
        <dbReference type="PROSITE" id="PS50261"/>
    </source>
</evidence>
<evidence type="ECO:0000313" key="11">
    <source>
        <dbReference type="EMBL" id="OMJ86125.1"/>
    </source>
</evidence>
<name>A0A1R2CAW6_9CILI</name>
<dbReference type="PANTHER" id="PTHR23112:SF0">
    <property type="entry name" value="TRANSMEMBRANE PROTEIN 116"/>
    <property type="match status" value="1"/>
</dbReference>
<dbReference type="PROSITE" id="PS50262">
    <property type="entry name" value="G_PROTEIN_RECEP_F1_2"/>
    <property type="match status" value="1"/>
</dbReference>
<dbReference type="GO" id="GO:0004930">
    <property type="term" value="F:G protein-coupled receptor activity"/>
    <property type="evidence" value="ECO:0007669"/>
    <property type="project" value="UniProtKB-KW"/>
</dbReference>
<dbReference type="EMBL" id="MPUH01000215">
    <property type="protein sequence ID" value="OMJ86125.1"/>
    <property type="molecule type" value="Genomic_DNA"/>
</dbReference>
<evidence type="ECO:0000259" key="10">
    <source>
        <dbReference type="PROSITE" id="PS50262"/>
    </source>
</evidence>
<feature type="transmembrane region" description="Helical" evidence="8">
    <location>
        <begin position="40"/>
        <end position="60"/>
    </location>
</feature>
<keyword evidence="6" id="KW-0675">Receptor</keyword>
<dbReference type="PRINTS" id="PR02001">
    <property type="entry name" value="GCR1CAMPR"/>
</dbReference>
<evidence type="ECO:0000256" key="7">
    <source>
        <dbReference type="ARBA" id="ARBA00023224"/>
    </source>
</evidence>
<feature type="domain" description="G-protein coupled receptors family 1 profile" evidence="10">
    <location>
        <begin position="22"/>
        <end position="249"/>
    </location>
</feature>
<accession>A0A1R2CAW6</accession>
<dbReference type="PRINTS" id="PR02000">
    <property type="entry name" value="GCR1PLANT"/>
</dbReference>
<dbReference type="InterPro" id="IPR017981">
    <property type="entry name" value="GPCR_2-like_7TM"/>
</dbReference>
<dbReference type="PANTHER" id="PTHR23112">
    <property type="entry name" value="G PROTEIN-COUPLED RECEPTOR 157-RELATED"/>
    <property type="match status" value="1"/>
</dbReference>
<evidence type="ECO:0000313" key="12">
    <source>
        <dbReference type="Proteomes" id="UP000187209"/>
    </source>
</evidence>
<evidence type="ECO:0000256" key="3">
    <source>
        <dbReference type="ARBA" id="ARBA00022989"/>
    </source>
</evidence>
<feature type="transmembrane region" description="Helical" evidence="8">
    <location>
        <begin position="232"/>
        <end position="251"/>
    </location>
</feature>
<protein>
    <recommendedName>
        <fullName evidence="13">G-protein coupled receptors family 2 profile 2 domain-containing protein</fullName>
    </recommendedName>
</protein>
<evidence type="ECO:0000256" key="2">
    <source>
        <dbReference type="ARBA" id="ARBA00022692"/>
    </source>
</evidence>
<dbReference type="SUPFAM" id="SSF81321">
    <property type="entry name" value="Family A G protein-coupled receptor-like"/>
    <property type="match status" value="1"/>
</dbReference>
<keyword evidence="7" id="KW-0807">Transducer</keyword>
<sequence>MSSPDETHLISLIFCGSLSALGCIMIISSAFLFKKLHTYAFRMVTYLSIADLFASLSFIIPGYESEYFCLSQAIIQNYSQLASLLITGVISFSLYQVIALENTNIIRKEKFLISMSFFIPAILTPLPFITNSYGNSYGWCWILHENEFGIMWMGIEFYGPLIIMLFVNIILYIKVYRKLWSENYLSESKKLVKKLMARLKMYPFILLLAFGPSMFHRIYITIYGSSNYYVDLISGCMAALYGFFNALVYGLTSKFKKNLKTVFKKLLSNICKIMNEFSPIPMIPDYGIPPLGRILANGICMERVDGVDYIAIGTCEGTLSLYGLGEDLPIKTTAGLGGIAIVKIKYVSYFSKVIIIVFTLETKAYFFELEGKSESWTPLLSQSLIYNPSACIIFEGKSGTEIILGTSHGGLGYYIPEPNLKKNVVWRYSNNWNINTDVTSLAIANNEIVLGGRGDGNALIYLAGGNPERSNTSNLITENFSKEASCIILSLSSDNTHIAVANGLGKLNVFQTTIKGSNIDFIPLFEASIVKRPIFVDILLLNQSYIAVLGSSDGCLYFISQNFRNFYRHEEPIQSYFIGRLSKQVLVLVGGSGFISVYSNFQLINNRIPRFLDYAKGEIDLLRNITGDNDTPDEALVSTYLYMPLP</sequence>
<feature type="transmembrane region" description="Helical" evidence="8">
    <location>
        <begin position="12"/>
        <end position="33"/>
    </location>
</feature>
<evidence type="ECO:0000256" key="1">
    <source>
        <dbReference type="ARBA" id="ARBA00004141"/>
    </source>
</evidence>
<keyword evidence="5 8" id="KW-0472">Membrane</keyword>
<evidence type="ECO:0000256" key="6">
    <source>
        <dbReference type="ARBA" id="ARBA00023170"/>
    </source>
</evidence>
<evidence type="ECO:0008006" key="13">
    <source>
        <dbReference type="Google" id="ProtNLM"/>
    </source>
</evidence>
<feature type="transmembrane region" description="Helical" evidence="8">
    <location>
        <begin position="80"/>
        <end position="99"/>
    </location>
</feature>
<dbReference type="SUPFAM" id="SSF50978">
    <property type="entry name" value="WD40 repeat-like"/>
    <property type="match status" value="1"/>
</dbReference>
<reference evidence="11 12" key="1">
    <citation type="submission" date="2016-11" db="EMBL/GenBank/DDBJ databases">
        <title>The macronuclear genome of Stentor coeruleus: a giant cell with tiny introns.</title>
        <authorList>
            <person name="Slabodnick M."/>
            <person name="Ruby J.G."/>
            <person name="Reiff S.B."/>
            <person name="Swart E.C."/>
            <person name="Gosai S."/>
            <person name="Prabakaran S."/>
            <person name="Witkowska E."/>
            <person name="Larue G.E."/>
            <person name="Fisher S."/>
            <person name="Freeman R.M."/>
            <person name="Gunawardena J."/>
            <person name="Chu W."/>
            <person name="Stover N.A."/>
            <person name="Gregory B.D."/>
            <person name="Nowacki M."/>
            <person name="Derisi J."/>
            <person name="Roy S.W."/>
            <person name="Marshall W.F."/>
            <person name="Sood P."/>
        </authorList>
    </citation>
    <scope>NUCLEOTIDE SEQUENCE [LARGE SCALE GENOMIC DNA]</scope>
    <source>
        <strain evidence="11">WM001</strain>
    </source>
</reference>
<dbReference type="InterPro" id="IPR017452">
    <property type="entry name" value="GPCR_Rhodpsn_7TM"/>
</dbReference>
<feature type="domain" description="G-protein coupled receptors family 2 profile 2" evidence="9">
    <location>
        <begin position="8"/>
        <end position="253"/>
    </location>
</feature>
<proteinExistence type="predicted"/>
<dbReference type="AlphaFoldDB" id="A0A1R2CAW6"/>
<feature type="transmembrane region" description="Helical" evidence="8">
    <location>
        <begin position="111"/>
        <end position="130"/>
    </location>
</feature>
<keyword evidence="4" id="KW-0297">G-protein coupled receptor</keyword>
<dbReference type="InterPro" id="IPR022343">
    <property type="entry name" value="GCR1-cAMP_receptor"/>
</dbReference>
<evidence type="ECO:0000256" key="8">
    <source>
        <dbReference type="SAM" id="Phobius"/>
    </source>
</evidence>
<dbReference type="Proteomes" id="UP000187209">
    <property type="component" value="Unassembled WGS sequence"/>
</dbReference>
<dbReference type="GO" id="GO:0007166">
    <property type="term" value="P:cell surface receptor signaling pathway"/>
    <property type="evidence" value="ECO:0007669"/>
    <property type="project" value="InterPro"/>
</dbReference>
<dbReference type="PROSITE" id="PS50261">
    <property type="entry name" value="G_PROTEIN_RECEP_F2_4"/>
    <property type="match status" value="1"/>
</dbReference>
<evidence type="ECO:0000256" key="5">
    <source>
        <dbReference type="ARBA" id="ARBA00023136"/>
    </source>
</evidence>